<feature type="compositionally biased region" description="Basic and acidic residues" evidence="1">
    <location>
        <begin position="136"/>
        <end position="155"/>
    </location>
</feature>
<evidence type="ECO:0000256" key="1">
    <source>
        <dbReference type="SAM" id="MobiDB-lite"/>
    </source>
</evidence>
<dbReference type="AlphaFoldDB" id="B9SV18"/>
<dbReference type="Pfam" id="PF00786">
    <property type="entry name" value="PBD"/>
    <property type="match status" value="1"/>
</dbReference>
<dbReference type="SMART" id="SM00285">
    <property type="entry name" value="PBD"/>
    <property type="match status" value="1"/>
</dbReference>
<dbReference type="PANTHER" id="PTHR46325">
    <property type="entry name" value="CRIB DOMAIN-CONTAINING PROTEIN RIC8"/>
    <property type="match status" value="1"/>
</dbReference>
<dbReference type="Proteomes" id="UP000008311">
    <property type="component" value="Unassembled WGS sequence"/>
</dbReference>
<sequence>MQFEFKAALIAGDFYCTSKPDEGSFKRPKIHISNICMVTVADNEKEPEMQIGYPTDVKHVAHIGWDGPSVTSPSWMNEFKAPAGGFSSAPLNSNGEPKEDNSITWVSEDSSSRRGSRSRGIDRDLPELPKASRKPSSTERLDGESPTREKTDKPKQSRKSSRNATKDLADGKSTRHSKDQSQASDSLSNLPDIPKKTRRKKSKDGSNSKASRAKAQALDADCGSDSGSISNSLNGELCETASSSFNTFDEDAENGFSGIS</sequence>
<feature type="compositionally biased region" description="Polar residues" evidence="1">
    <location>
        <begin position="180"/>
        <end position="189"/>
    </location>
</feature>
<dbReference type="PANTHER" id="PTHR46325:SF20">
    <property type="entry name" value="CRIB DOMAIN-CONTAINING PROTEIN RIC10"/>
    <property type="match status" value="1"/>
</dbReference>
<organism evidence="3 4">
    <name type="scientific">Ricinus communis</name>
    <name type="common">Castor bean</name>
    <dbReference type="NCBI Taxonomy" id="3988"/>
    <lineage>
        <taxon>Eukaryota</taxon>
        <taxon>Viridiplantae</taxon>
        <taxon>Streptophyta</taxon>
        <taxon>Embryophyta</taxon>
        <taxon>Tracheophyta</taxon>
        <taxon>Spermatophyta</taxon>
        <taxon>Magnoliopsida</taxon>
        <taxon>eudicotyledons</taxon>
        <taxon>Gunneridae</taxon>
        <taxon>Pentapetalae</taxon>
        <taxon>rosids</taxon>
        <taxon>fabids</taxon>
        <taxon>Malpighiales</taxon>
        <taxon>Euphorbiaceae</taxon>
        <taxon>Acalyphoideae</taxon>
        <taxon>Acalypheae</taxon>
        <taxon>Ricinus</taxon>
    </lineage>
</organism>
<keyword evidence="4" id="KW-1185">Reference proteome</keyword>
<evidence type="ECO:0000313" key="4">
    <source>
        <dbReference type="Proteomes" id="UP000008311"/>
    </source>
</evidence>
<dbReference type="InParanoid" id="B9SV18"/>
<dbReference type="STRING" id="3988.B9SV18"/>
<protein>
    <recommendedName>
        <fullName evidence="2">CRIB domain-containing protein</fullName>
    </recommendedName>
</protein>
<proteinExistence type="predicted"/>
<dbReference type="PROSITE" id="PS50108">
    <property type="entry name" value="CRIB"/>
    <property type="match status" value="1"/>
</dbReference>
<reference evidence="4" key="1">
    <citation type="journal article" date="2010" name="Nat. Biotechnol.">
        <title>Draft genome sequence of the oilseed species Ricinus communis.</title>
        <authorList>
            <person name="Chan A.P."/>
            <person name="Crabtree J."/>
            <person name="Zhao Q."/>
            <person name="Lorenzi H."/>
            <person name="Orvis J."/>
            <person name="Puiu D."/>
            <person name="Melake-Berhan A."/>
            <person name="Jones K.M."/>
            <person name="Redman J."/>
            <person name="Chen G."/>
            <person name="Cahoon E.B."/>
            <person name="Gedil M."/>
            <person name="Stanke M."/>
            <person name="Haas B.J."/>
            <person name="Wortman J.R."/>
            <person name="Fraser-Liggett C.M."/>
            <person name="Ravel J."/>
            <person name="Rabinowicz P.D."/>
        </authorList>
    </citation>
    <scope>NUCLEOTIDE SEQUENCE [LARGE SCALE GENOMIC DNA]</scope>
    <source>
        <strain evidence="4">cv. Hale</strain>
    </source>
</reference>
<dbReference type="EMBL" id="EQ974159">
    <property type="protein sequence ID" value="EEF32538.1"/>
    <property type="molecule type" value="Genomic_DNA"/>
</dbReference>
<gene>
    <name evidence="3" type="ORF">RCOM_0259080</name>
</gene>
<dbReference type="eggNOG" id="ENOG502S2ZY">
    <property type="taxonomic scope" value="Eukaryota"/>
</dbReference>
<feature type="compositionally biased region" description="Basic and acidic residues" evidence="1">
    <location>
        <begin position="164"/>
        <end position="179"/>
    </location>
</feature>
<dbReference type="InterPro" id="IPR000095">
    <property type="entry name" value="CRIB_dom"/>
</dbReference>
<dbReference type="FunCoup" id="B9SV18">
    <property type="interactions" value="72"/>
</dbReference>
<dbReference type="Gene3D" id="3.90.810.10">
    <property type="entry name" value="CRIB domain"/>
    <property type="match status" value="1"/>
</dbReference>
<evidence type="ECO:0000259" key="2">
    <source>
        <dbReference type="PROSITE" id="PS50108"/>
    </source>
</evidence>
<accession>B9SV18</accession>
<feature type="compositionally biased region" description="Polar residues" evidence="1">
    <location>
        <begin position="225"/>
        <end position="234"/>
    </location>
</feature>
<dbReference type="CDD" id="cd00132">
    <property type="entry name" value="CRIB"/>
    <property type="match status" value="1"/>
</dbReference>
<evidence type="ECO:0000313" key="3">
    <source>
        <dbReference type="EMBL" id="EEF32538.1"/>
    </source>
</evidence>
<name>B9SV18_RICCO</name>
<dbReference type="InterPro" id="IPR036936">
    <property type="entry name" value="CRIB_dom_sf"/>
</dbReference>
<feature type="region of interest" description="Disordered" evidence="1">
    <location>
        <begin position="86"/>
        <end position="234"/>
    </location>
</feature>
<feature type="domain" description="CRIB" evidence="2">
    <location>
        <begin position="51"/>
        <end position="64"/>
    </location>
</feature>